<dbReference type="PANTHER" id="PTHR43401:SF3">
    <property type="entry name" value="L-GALACTONATE-5-DEHYDROGENASE"/>
    <property type="match status" value="1"/>
</dbReference>
<accession>A0A420EB87</accession>
<keyword evidence="1" id="KW-0560">Oxidoreductase</keyword>
<feature type="domain" description="Alcohol dehydrogenase-like N-terminal" evidence="3">
    <location>
        <begin position="25"/>
        <end position="131"/>
    </location>
</feature>
<dbReference type="InterPro" id="IPR036291">
    <property type="entry name" value="NAD(P)-bd_dom_sf"/>
</dbReference>
<dbReference type="Pfam" id="PF00107">
    <property type="entry name" value="ADH_zinc_N"/>
    <property type="match status" value="1"/>
</dbReference>
<dbReference type="InterPro" id="IPR011032">
    <property type="entry name" value="GroES-like_sf"/>
</dbReference>
<evidence type="ECO:0000313" key="5">
    <source>
        <dbReference type="Proteomes" id="UP000286482"/>
    </source>
</evidence>
<dbReference type="GO" id="GO:0016491">
    <property type="term" value="F:oxidoreductase activity"/>
    <property type="evidence" value="ECO:0007669"/>
    <property type="project" value="UniProtKB-KW"/>
</dbReference>
<keyword evidence="5" id="KW-1185">Reference proteome</keyword>
<dbReference type="PANTHER" id="PTHR43401">
    <property type="entry name" value="L-THREONINE 3-DEHYDROGENASE"/>
    <property type="match status" value="1"/>
</dbReference>
<dbReference type="Gene3D" id="3.40.50.720">
    <property type="entry name" value="NAD(P)-binding Rossmann-like Domain"/>
    <property type="match status" value="1"/>
</dbReference>
<evidence type="ECO:0000313" key="4">
    <source>
        <dbReference type="EMBL" id="RKF17948.1"/>
    </source>
</evidence>
<dbReference type="OrthoDB" id="9773078at2"/>
<dbReference type="InterPro" id="IPR013154">
    <property type="entry name" value="ADH-like_N"/>
</dbReference>
<dbReference type="SUPFAM" id="SSF51735">
    <property type="entry name" value="NAD(P)-binding Rossmann-fold domains"/>
    <property type="match status" value="1"/>
</dbReference>
<dbReference type="InterPro" id="IPR050129">
    <property type="entry name" value="Zn_alcohol_dh"/>
</dbReference>
<sequence>MKSLVCEKPFEIAYKEVSIPTIGIDQALIKVKAVGICGTDIHAYAGRQPFFSYPRVLGHEICGVVETVNSASKLKTGQQVVVVPCVACGKCSACMEGKTNCCEDVSLYGVHQDGGFQEFLAVNETNLIPVPASISPSASSLIECFAIGAHANARAQTAKQQNVLVVGAGPIGIGAAAIAKARGANVVVADIAESRREHISAQLDIPAIDPTSENYIESLRSHFNGELACTVLDASGNKQSMTNSVNLIRHGGKIVFIGLYIGDLQLDDPTFHKKETTLIASRNATSDDFDMVIKYFEDGALSESMMLNQTFDFATVGLDYEQSVVNNKTLIKGVIQFS</sequence>
<reference evidence="4 5" key="1">
    <citation type="submission" date="2018-09" db="EMBL/GenBank/DDBJ databases">
        <authorList>
            <person name="Wang Z."/>
        </authorList>
    </citation>
    <scope>NUCLEOTIDE SEQUENCE [LARGE SCALE GENOMIC DNA]</scope>
    <source>
        <strain evidence="4 5">ALS 81</strain>
    </source>
</reference>
<gene>
    <name evidence="4" type="ORF">DBZ36_11915</name>
</gene>
<evidence type="ECO:0000259" key="2">
    <source>
        <dbReference type="Pfam" id="PF00107"/>
    </source>
</evidence>
<proteinExistence type="predicted"/>
<evidence type="ECO:0000259" key="3">
    <source>
        <dbReference type="Pfam" id="PF08240"/>
    </source>
</evidence>
<comment type="caution">
    <text evidence="4">The sequence shown here is derived from an EMBL/GenBank/DDBJ whole genome shotgun (WGS) entry which is preliminary data.</text>
</comment>
<feature type="domain" description="Alcohol dehydrogenase-like C-terminal" evidence="2">
    <location>
        <begin position="170"/>
        <end position="295"/>
    </location>
</feature>
<dbReference type="AlphaFoldDB" id="A0A420EB87"/>
<dbReference type="Proteomes" id="UP000286482">
    <property type="component" value="Unassembled WGS sequence"/>
</dbReference>
<evidence type="ECO:0000256" key="1">
    <source>
        <dbReference type="ARBA" id="ARBA00023002"/>
    </source>
</evidence>
<dbReference type="InterPro" id="IPR013149">
    <property type="entry name" value="ADH-like_C"/>
</dbReference>
<organism evidence="4 5">
    <name type="scientific">Alginatibacterium sediminis</name>
    <dbReference type="NCBI Taxonomy" id="2164068"/>
    <lineage>
        <taxon>Bacteria</taxon>
        <taxon>Pseudomonadati</taxon>
        <taxon>Pseudomonadota</taxon>
        <taxon>Gammaproteobacteria</taxon>
        <taxon>Alteromonadales</taxon>
        <taxon>Alteromonadaceae</taxon>
        <taxon>Alginatibacterium</taxon>
    </lineage>
</organism>
<name>A0A420EB87_9ALTE</name>
<dbReference type="EMBL" id="RAQO01000006">
    <property type="protein sequence ID" value="RKF17948.1"/>
    <property type="molecule type" value="Genomic_DNA"/>
</dbReference>
<protein>
    <submittedName>
        <fullName evidence="4">Galactonate oxidoreductase</fullName>
    </submittedName>
</protein>
<dbReference type="SUPFAM" id="SSF50129">
    <property type="entry name" value="GroES-like"/>
    <property type="match status" value="1"/>
</dbReference>
<dbReference type="Gene3D" id="3.90.180.10">
    <property type="entry name" value="Medium-chain alcohol dehydrogenases, catalytic domain"/>
    <property type="match status" value="1"/>
</dbReference>
<dbReference type="RefSeq" id="WP_120355174.1">
    <property type="nucleotide sequence ID" value="NZ_RAQO01000006.1"/>
</dbReference>
<dbReference type="Pfam" id="PF08240">
    <property type="entry name" value="ADH_N"/>
    <property type="match status" value="1"/>
</dbReference>